<dbReference type="Pfam" id="PF08622">
    <property type="entry name" value="Svf1"/>
    <property type="match status" value="1"/>
</dbReference>
<dbReference type="GO" id="GO:0005737">
    <property type="term" value="C:cytoplasm"/>
    <property type="evidence" value="ECO:0007669"/>
    <property type="project" value="TreeGrafter"/>
</dbReference>
<evidence type="ECO:0000259" key="1">
    <source>
        <dbReference type="Pfam" id="PF08622"/>
    </source>
</evidence>
<feature type="domain" description="Svf1-like N-terminal" evidence="1">
    <location>
        <begin position="1"/>
        <end position="58"/>
    </location>
</feature>
<protein>
    <recommendedName>
        <fullName evidence="1">Svf1-like N-terminal domain-containing protein</fullName>
    </recommendedName>
</protein>
<proteinExistence type="predicted"/>
<evidence type="ECO:0000313" key="2">
    <source>
        <dbReference type="EMBL" id="KZV80164.1"/>
    </source>
</evidence>
<dbReference type="EMBL" id="KV426515">
    <property type="protein sequence ID" value="KZV80164.1"/>
    <property type="molecule type" value="Genomic_DNA"/>
</dbReference>
<dbReference type="InterPro" id="IPR013931">
    <property type="entry name" value="Svf1-like_N"/>
</dbReference>
<dbReference type="PANTHER" id="PTHR47107:SF1">
    <property type="entry name" value="CERAMIDE-BINDING PROTEIN SVF1-RELATED"/>
    <property type="match status" value="1"/>
</dbReference>
<evidence type="ECO:0000313" key="3">
    <source>
        <dbReference type="Proteomes" id="UP000077266"/>
    </source>
</evidence>
<dbReference type="Proteomes" id="UP000077266">
    <property type="component" value="Unassembled WGS sequence"/>
</dbReference>
<reference evidence="2 3" key="1">
    <citation type="journal article" date="2016" name="Mol. Biol. Evol.">
        <title>Comparative Genomics of Early-Diverging Mushroom-Forming Fungi Provides Insights into the Origins of Lignocellulose Decay Capabilities.</title>
        <authorList>
            <person name="Nagy L.G."/>
            <person name="Riley R."/>
            <person name="Tritt A."/>
            <person name="Adam C."/>
            <person name="Daum C."/>
            <person name="Floudas D."/>
            <person name="Sun H."/>
            <person name="Yadav J.S."/>
            <person name="Pangilinan J."/>
            <person name="Larsson K.H."/>
            <person name="Matsuura K."/>
            <person name="Barry K."/>
            <person name="Labutti K."/>
            <person name="Kuo R."/>
            <person name="Ohm R.A."/>
            <person name="Bhattacharya S.S."/>
            <person name="Shirouzu T."/>
            <person name="Yoshinaga Y."/>
            <person name="Martin F.M."/>
            <person name="Grigoriev I.V."/>
            <person name="Hibbett D.S."/>
        </authorList>
    </citation>
    <scope>NUCLEOTIDE SEQUENCE [LARGE SCALE GENOMIC DNA]</scope>
    <source>
        <strain evidence="2 3">HHB12029</strain>
    </source>
</reference>
<dbReference type="GO" id="GO:0006979">
    <property type="term" value="P:response to oxidative stress"/>
    <property type="evidence" value="ECO:0007669"/>
    <property type="project" value="InterPro"/>
</dbReference>
<dbReference type="InterPro" id="IPR051385">
    <property type="entry name" value="Ceramide-binding_SVF1"/>
</dbReference>
<dbReference type="InParanoid" id="A0A165BA09"/>
<name>A0A165BA09_EXIGL</name>
<gene>
    <name evidence="2" type="ORF">EXIGLDRAFT_733547</name>
</gene>
<organism evidence="2 3">
    <name type="scientific">Exidia glandulosa HHB12029</name>
    <dbReference type="NCBI Taxonomy" id="1314781"/>
    <lineage>
        <taxon>Eukaryota</taxon>
        <taxon>Fungi</taxon>
        <taxon>Dikarya</taxon>
        <taxon>Basidiomycota</taxon>
        <taxon>Agaricomycotina</taxon>
        <taxon>Agaricomycetes</taxon>
        <taxon>Auriculariales</taxon>
        <taxon>Exidiaceae</taxon>
        <taxon>Exidia</taxon>
    </lineage>
</organism>
<dbReference type="OrthoDB" id="2590239at2759"/>
<accession>A0A165BA09</accession>
<dbReference type="PANTHER" id="PTHR47107">
    <property type="entry name" value="SVF1-LIKE PROTEIN YDR222W-RELATED"/>
    <property type="match status" value="1"/>
</dbReference>
<dbReference type="AlphaFoldDB" id="A0A165BA09"/>
<keyword evidence="3" id="KW-1185">Reference proteome</keyword>
<sequence length="83" mass="9280">MLQVIHASVGVWFPTIQFVVHFYNPKTKERIWSSTNVSGFSTDGRSCKASEFSIVHNPPTSADFDLAAGVYTRLLYSQQPSID</sequence>